<accession>A0A016UQS0</accession>
<dbReference type="GO" id="GO:0003723">
    <property type="term" value="F:RNA binding"/>
    <property type="evidence" value="ECO:0007669"/>
    <property type="project" value="UniProtKB-UniRule"/>
</dbReference>
<feature type="domain" description="RRM" evidence="2">
    <location>
        <begin position="117"/>
        <end position="179"/>
    </location>
</feature>
<dbReference type="Proteomes" id="UP000024635">
    <property type="component" value="Unassembled WGS sequence"/>
</dbReference>
<dbReference type="STRING" id="53326.A0A016UQS0"/>
<name>A0A016UQS0_9BILA</name>
<dbReference type="InterPro" id="IPR000504">
    <property type="entry name" value="RRM_dom"/>
</dbReference>
<dbReference type="EMBL" id="JARK01001366">
    <property type="protein sequence ID" value="EYC17520.1"/>
    <property type="molecule type" value="Genomic_DNA"/>
</dbReference>
<proteinExistence type="predicted"/>
<sequence length="233" mass="24953">MESSLQWRIWVFSVKMNYAAYATGAVPGPVGGVAEASAYASGAVPQAVPTQPYATAVPQMAATGTAIPSVYGEQRPTFSADGSGMPYSSMLSTAGSSVLNQDISYDTNSKDPVMVRSRVFIGRLTSAPVTRDDLITLFKPFGTILALNHFKQGFGFVQFSQPSEADAAVNGLNGKKWMGVIIGSCANIRQCGFLGYMFDLMSHPTVSVFWAKMNKRMTKQNQASKPTFALCVS</sequence>
<evidence type="ECO:0000313" key="3">
    <source>
        <dbReference type="EMBL" id="EYC17520.1"/>
    </source>
</evidence>
<dbReference type="InterPro" id="IPR012677">
    <property type="entry name" value="Nucleotide-bd_a/b_plait_sf"/>
</dbReference>
<dbReference type="Pfam" id="PF00076">
    <property type="entry name" value="RRM_1"/>
    <property type="match status" value="1"/>
</dbReference>
<dbReference type="InterPro" id="IPR035979">
    <property type="entry name" value="RBD_domain_sf"/>
</dbReference>
<keyword evidence="1" id="KW-0694">RNA-binding</keyword>
<keyword evidence="4" id="KW-1185">Reference proteome</keyword>
<evidence type="ECO:0000259" key="2">
    <source>
        <dbReference type="PROSITE" id="PS50102"/>
    </source>
</evidence>
<dbReference type="SUPFAM" id="SSF54928">
    <property type="entry name" value="RNA-binding domain, RBD"/>
    <property type="match status" value="1"/>
</dbReference>
<evidence type="ECO:0000313" key="4">
    <source>
        <dbReference type="Proteomes" id="UP000024635"/>
    </source>
</evidence>
<evidence type="ECO:0000256" key="1">
    <source>
        <dbReference type="PROSITE-ProRule" id="PRU00176"/>
    </source>
</evidence>
<dbReference type="PANTHER" id="PTHR23295">
    <property type="entry name" value="NUCLEAR RECEPTOR COACTIVATOR 5-RELATED"/>
    <property type="match status" value="1"/>
</dbReference>
<organism evidence="3 4">
    <name type="scientific">Ancylostoma ceylanicum</name>
    <dbReference type="NCBI Taxonomy" id="53326"/>
    <lineage>
        <taxon>Eukaryota</taxon>
        <taxon>Metazoa</taxon>
        <taxon>Ecdysozoa</taxon>
        <taxon>Nematoda</taxon>
        <taxon>Chromadorea</taxon>
        <taxon>Rhabditida</taxon>
        <taxon>Rhabditina</taxon>
        <taxon>Rhabditomorpha</taxon>
        <taxon>Strongyloidea</taxon>
        <taxon>Ancylostomatidae</taxon>
        <taxon>Ancylostomatinae</taxon>
        <taxon>Ancylostoma</taxon>
    </lineage>
</organism>
<dbReference type="SMART" id="SM00360">
    <property type="entry name" value="RRM"/>
    <property type="match status" value="1"/>
</dbReference>
<gene>
    <name evidence="3" type="primary">Acey_s0030.g2104</name>
    <name evidence="3" type="synonym">Acey-ztf-4</name>
    <name evidence="3" type="ORF">Y032_0030g2104</name>
</gene>
<dbReference type="PANTHER" id="PTHR23295:SF6">
    <property type="entry name" value="NEOSIN, ISOFORM A"/>
    <property type="match status" value="1"/>
</dbReference>
<comment type="caution">
    <text evidence="3">The sequence shown here is derived from an EMBL/GenBank/DDBJ whole genome shotgun (WGS) entry which is preliminary data.</text>
</comment>
<protein>
    <recommendedName>
        <fullName evidence="2">RRM domain-containing protein</fullName>
    </recommendedName>
</protein>
<dbReference type="AlphaFoldDB" id="A0A016UQS0"/>
<reference evidence="4" key="1">
    <citation type="journal article" date="2015" name="Nat. Genet.">
        <title>The genome and transcriptome of the zoonotic hookworm Ancylostoma ceylanicum identify infection-specific gene families.</title>
        <authorList>
            <person name="Schwarz E.M."/>
            <person name="Hu Y."/>
            <person name="Antoshechkin I."/>
            <person name="Miller M.M."/>
            <person name="Sternberg P.W."/>
            <person name="Aroian R.V."/>
        </authorList>
    </citation>
    <scope>NUCLEOTIDE SEQUENCE</scope>
    <source>
        <strain evidence="4">HY135</strain>
    </source>
</reference>
<dbReference type="PROSITE" id="PS50102">
    <property type="entry name" value="RRM"/>
    <property type="match status" value="1"/>
</dbReference>
<dbReference type="InterPro" id="IPR052600">
    <property type="entry name" value="Nuc_rcpt_coact/corep"/>
</dbReference>
<dbReference type="Gene3D" id="3.30.70.330">
    <property type="match status" value="1"/>
</dbReference>
<dbReference type="OrthoDB" id="6730379at2759"/>